<evidence type="ECO:0000256" key="4">
    <source>
        <dbReference type="ARBA" id="ARBA00022670"/>
    </source>
</evidence>
<feature type="signal peptide" evidence="11">
    <location>
        <begin position="1"/>
        <end position="26"/>
    </location>
</feature>
<evidence type="ECO:0000256" key="6">
    <source>
        <dbReference type="ARBA" id="ARBA00022801"/>
    </source>
</evidence>
<keyword evidence="8" id="KW-1015">Disulfide bond</keyword>
<feature type="active site" description="Nucleophile" evidence="10">
    <location>
        <position position="198"/>
    </location>
</feature>
<evidence type="ECO:0000256" key="9">
    <source>
        <dbReference type="ARBA" id="ARBA00023180"/>
    </source>
</evidence>
<dbReference type="Proteomes" id="UP001189624">
    <property type="component" value="Chromosome 1"/>
</dbReference>
<name>A0AA86RYL2_9FABA</name>
<comment type="similarity">
    <text evidence="2">Belongs to the peptidase C13 family.</text>
</comment>
<keyword evidence="5 11" id="KW-0732">Signal</keyword>
<dbReference type="GO" id="GO:0051603">
    <property type="term" value="P:proteolysis involved in protein catabolic process"/>
    <property type="evidence" value="ECO:0007669"/>
    <property type="project" value="InterPro"/>
</dbReference>
<keyword evidence="9" id="KW-0325">Glycoprotein</keyword>
<feature type="domain" description="Legumain prodomain" evidence="12">
    <location>
        <begin position="334"/>
        <end position="387"/>
    </location>
</feature>
<dbReference type="InterPro" id="IPR046427">
    <property type="entry name" value="Legumain_prodom_sf"/>
</dbReference>
<dbReference type="InterPro" id="IPR043577">
    <property type="entry name" value="AE"/>
</dbReference>
<gene>
    <name evidence="13" type="ORF">AYBTSS11_LOCUS217</name>
</gene>
<dbReference type="EMBL" id="OY731398">
    <property type="protein sequence ID" value="CAJ1785706.1"/>
    <property type="molecule type" value="Genomic_DNA"/>
</dbReference>
<evidence type="ECO:0000259" key="12">
    <source>
        <dbReference type="Pfam" id="PF20985"/>
    </source>
</evidence>
<dbReference type="PRINTS" id="PR00776">
    <property type="entry name" value="HEMOGLOBNASE"/>
</dbReference>
<dbReference type="InterPro" id="IPR001096">
    <property type="entry name" value="Peptidase_C13"/>
</dbReference>
<dbReference type="GO" id="GO:0004197">
    <property type="term" value="F:cysteine-type endopeptidase activity"/>
    <property type="evidence" value="ECO:0007669"/>
    <property type="project" value="UniProtKB-EC"/>
</dbReference>
<reference evidence="13" key="1">
    <citation type="submission" date="2023-10" db="EMBL/GenBank/DDBJ databases">
        <authorList>
            <person name="Domelevo Entfellner J.-B."/>
        </authorList>
    </citation>
    <scope>NUCLEOTIDE SEQUENCE</scope>
</reference>
<sequence length="461" mass="51653">MKNSIRNWVTLIVLVWICFSVNVLEGLRSVPNLGEGKRWAVLVAGSRGYENYRHQADVCHAYQVLKKGGLKDENIIVFMYDDIANHTRNPRRGIIINKPNGPDVYKGVPKDYTGDAANKNNFFAVISGNRGALSGGSGKVVDSGPNDTIFIYYSDHGSGGRVYMPVGDPVMACDFVHVLMKKHATKSYKKMVIYLESCESGSMFNGILPNNTNIYATTASDSTEQSCAFYCPDTIPRSPPGYNICLGDAYSVAWLEDSEENDMTRKTLQQQYETNDVVATYIGASPVHKEKTYSSEMTTAQTGRIRQRDVHLLYLRLQLQKAPDGSEEKLKAQKELDDEIAHRKHVDNVFHLIGDLLFGEDNSSTMMFHVRPPGLPLVDDWDCFKTLGTISGNTNTTKEVLVEIKKRFVKNEKSKNMLRSIAIIITRDVLRKVPFGLFYSDISLAHRAAPSLGPRFHFCIE</sequence>
<keyword evidence="7" id="KW-0788">Thiol protease</keyword>
<dbReference type="PIRSF" id="PIRSF500139">
    <property type="entry name" value="AE"/>
    <property type="match status" value="1"/>
</dbReference>
<protein>
    <recommendedName>
        <fullName evidence="3">legumain</fullName>
        <ecNumber evidence="3">3.4.22.34</ecNumber>
    </recommendedName>
</protein>
<dbReference type="Pfam" id="PF20985">
    <property type="entry name" value="Legum_prodom"/>
    <property type="match status" value="1"/>
</dbReference>
<evidence type="ECO:0000256" key="3">
    <source>
        <dbReference type="ARBA" id="ARBA00012628"/>
    </source>
</evidence>
<dbReference type="GO" id="GO:0005773">
    <property type="term" value="C:vacuole"/>
    <property type="evidence" value="ECO:0007669"/>
    <property type="project" value="GOC"/>
</dbReference>
<dbReference type="Gene3D" id="1.10.132.130">
    <property type="match status" value="1"/>
</dbReference>
<keyword evidence="4" id="KW-0645">Protease</keyword>
<evidence type="ECO:0000256" key="7">
    <source>
        <dbReference type="ARBA" id="ARBA00022807"/>
    </source>
</evidence>
<dbReference type="Pfam" id="PF01650">
    <property type="entry name" value="Peptidase_C13"/>
    <property type="match status" value="1"/>
</dbReference>
<comment type="catalytic activity">
    <reaction evidence="1">
        <text>Hydrolysis of proteins and small molecule substrates at -Asn-|-Xaa- bonds.</text>
        <dbReference type="EC" id="3.4.22.34"/>
    </reaction>
</comment>
<dbReference type="FunFam" id="1.10.132.130:FF:000001">
    <property type="entry name" value="Vacuolar-processing enzyme beta-isozyme"/>
    <property type="match status" value="1"/>
</dbReference>
<feature type="active site" evidence="10">
    <location>
        <position position="156"/>
    </location>
</feature>
<evidence type="ECO:0000256" key="11">
    <source>
        <dbReference type="SAM" id="SignalP"/>
    </source>
</evidence>
<dbReference type="FunFam" id="3.40.50.1460:FF:000006">
    <property type="entry name" value="Legumain"/>
    <property type="match status" value="1"/>
</dbReference>
<dbReference type="CDD" id="cd21115">
    <property type="entry name" value="legumain_C"/>
    <property type="match status" value="1"/>
</dbReference>
<dbReference type="GO" id="GO:0006624">
    <property type="term" value="P:vacuolar protein processing"/>
    <property type="evidence" value="ECO:0007669"/>
    <property type="project" value="TreeGrafter"/>
</dbReference>
<proteinExistence type="inferred from homology"/>
<evidence type="ECO:0000256" key="1">
    <source>
        <dbReference type="ARBA" id="ARBA00000810"/>
    </source>
</evidence>
<accession>A0AA86RYL2</accession>
<dbReference type="PIRSF" id="PIRSF019663">
    <property type="entry name" value="Legumain"/>
    <property type="match status" value="1"/>
</dbReference>
<evidence type="ECO:0000256" key="5">
    <source>
        <dbReference type="ARBA" id="ARBA00022729"/>
    </source>
</evidence>
<dbReference type="PANTHER" id="PTHR12000">
    <property type="entry name" value="HEMOGLOBINASE FAMILY MEMBER"/>
    <property type="match status" value="1"/>
</dbReference>
<keyword evidence="14" id="KW-1185">Reference proteome</keyword>
<feature type="chain" id="PRO_5041708357" description="legumain" evidence="11">
    <location>
        <begin position="27"/>
        <end position="461"/>
    </location>
</feature>
<dbReference type="Gramene" id="rna-AYBTSS11_LOCUS217">
    <property type="protein sequence ID" value="CAJ1785706.1"/>
    <property type="gene ID" value="gene-AYBTSS11_LOCUS217"/>
</dbReference>
<dbReference type="EC" id="3.4.22.34" evidence="3"/>
<organism evidence="13 14">
    <name type="scientific">Sphenostylis stenocarpa</name>
    <dbReference type="NCBI Taxonomy" id="92480"/>
    <lineage>
        <taxon>Eukaryota</taxon>
        <taxon>Viridiplantae</taxon>
        <taxon>Streptophyta</taxon>
        <taxon>Embryophyta</taxon>
        <taxon>Tracheophyta</taxon>
        <taxon>Spermatophyta</taxon>
        <taxon>Magnoliopsida</taxon>
        <taxon>eudicotyledons</taxon>
        <taxon>Gunneridae</taxon>
        <taxon>Pentapetalae</taxon>
        <taxon>rosids</taxon>
        <taxon>fabids</taxon>
        <taxon>Fabales</taxon>
        <taxon>Fabaceae</taxon>
        <taxon>Papilionoideae</taxon>
        <taxon>50 kb inversion clade</taxon>
        <taxon>NPAAA clade</taxon>
        <taxon>indigoferoid/millettioid clade</taxon>
        <taxon>Phaseoleae</taxon>
        <taxon>Sphenostylis</taxon>
    </lineage>
</organism>
<evidence type="ECO:0000256" key="2">
    <source>
        <dbReference type="ARBA" id="ARBA00009941"/>
    </source>
</evidence>
<evidence type="ECO:0000256" key="10">
    <source>
        <dbReference type="PIRSR" id="PIRSR019663-1"/>
    </source>
</evidence>
<dbReference type="InterPro" id="IPR048501">
    <property type="entry name" value="Legum_prodom"/>
</dbReference>
<keyword evidence="6" id="KW-0378">Hydrolase</keyword>
<evidence type="ECO:0000313" key="14">
    <source>
        <dbReference type="Proteomes" id="UP001189624"/>
    </source>
</evidence>
<dbReference type="PANTHER" id="PTHR12000:SF52">
    <property type="entry name" value="LEGUMAIN PROTEIN-RELATED"/>
    <property type="match status" value="1"/>
</dbReference>
<evidence type="ECO:0000313" key="13">
    <source>
        <dbReference type="EMBL" id="CAJ1785706.1"/>
    </source>
</evidence>
<dbReference type="Gene3D" id="3.40.50.1460">
    <property type="match status" value="1"/>
</dbReference>
<evidence type="ECO:0000256" key="8">
    <source>
        <dbReference type="ARBA" id="ARBA00023157"/>
    </source>
</evidence>
<dbReference type="AlphaFoldDB" id="A0AA86RYL2"/>